<sequence>MNRYRNAPGARTGTGPSKATASTLCQKCLQRDMYSHPYSSRPYCLPGPRHYSYECKATTQQRPYISRPSRTQQLQNPDLVPKLTYDAPKSSDQISGLADEILAKQERERGRQPDSELDDDDDLSRRRKDRSPKRRRSASLLSSASVSTISTDRSRSRSPDLRDRESNSRRKRQYSHSSSDKADSPMSAEETQSPNIGRDTERNIRRKRQASSPDERGRQRGSPVRGSRKGRSPSQSRERSRIARERRSMTPDAVRSHDVGRRPKPQNEPVQRRRERSLSPFSKRLALTQAMNMGR</sequence>
<accession>A0A7H8QQK2</accession>
<reference evidence="3" key="1">
    <citation type="submission" date="2020-06" db="EMBL/GenBank/DDBJ databases">
        <title>A chromosome-scale genome assembly of Talaromyces rugulosus W13939.</title>
        <authorList>
            <person name="Wang B."/>
            <person name="Guo L."/>
            <person name="Ye K."/>
            <person name="Wang L."/>
        </authorList>
    </citation>
    <scope>NUCLEOTIDE SEQUENCE [LARGE SCALE GENOMIC DNA]</scope>
    <source>
        <strain evidence="3">W13939</strain>
    </source>
</reference>
<proteinExistence type="predicted"/>
<feature type="region of interest" description="Disordered" evidence="1">
    <location>
        <begin position="61"/>
        <end position="295"/>
    </location>
</feature>
<dbReference type="EMBL" id="CP055899">
    <property type="protein sequence ID" value="QKX56139.1"/>
    <property type="molecule type" value="Genomic_DNA"/>
</dbReference>
<feature type="region of interest" description="Disordered" evidence="1">
    <location>
        <begin position="1"/>
        <end position="21"/>
    </location>
</feature>
<feature type="compositionally biased region" description="Basic and acidic residues" evidence="1">
    <location>
        <begin position="152"/>
        <end position="168"/>
    </location>
</feature>
<evidence type="ECO:0000313" key="3">
    <source>
        <dbReference type="Proteomes" id="UP000509510"/>
    </source>
</evidence>
<dbReference type="Proteomes" id="UP000509510">
    <property type="component" value="Chromosome II"/>
</dbReference>
<feature type="compositionally biased region" description="Low complexity" evidence="1">
    <location>
        <begin position="138"/>
        <end position="151"/>
    </location>
</feature>
<dbReference type="RefSeq" id="XP_035342317.1">
    <property type="nucleotide sequence ID" value="XM_035486424.1"/>
</dbReference>
<keyword evidence="3" id="KW-1185">Reference proteome</keyword>
<evidence type="ECO:0000313" key="2">
    <source>
        <dbReference type="EMBL" id="QKX56139.1"/>
    </source>
</evidence>
<dbReference type="AlphaFoldDB" id="A0A7H8QQK2"/>
<feature type="compositionally biased region" description="Basic and acidic residues" evidence="1">
    <location>
        <begin position="101"/>
        <end position="114"/>
    </location>
</feature>
<dbReference type="OrthoDB" id="4227451at2759"/>
<organism evidence="2 3">
    <name type="scientific">Talaromyces rugulosus</name>
    <name type="common">Penicillium rugulosum</name>
    <dbReference type="NCBI Taxonomy" id="121627"/>
    <lineage>
        <taxon>Eukaryota</taxon>
        <taxon>Fungi</taxon>
        <taxon>Dikarya</taxon>
        <taxon>Ascomycota</taxon>
        <taxon>Pezizomycotina</taxon>
        <taxon>Eurotiomycetes</taxon>
        <taxon>Eurotiomycetidae</taxon>
        <taxon>Eurotiales</taxon>
        <taxon>Trichocomaceae</taxon>
        <taxon>Talaromyces</taxon>
        <taxon>Talaromyces sect. Islandici</taxon>
    </lineage>
</organism>
<dbReference type="GeneID" id="55990744"/>
<protein>
    <submittedName>
        <fullName evidence="2">Uncharacterized protein</fullName>
    </submittedName>
</protein>
<name>A0A7H8QQK2_TALRU</name>
<gene>
    <name evidence="2" type="ORF">TRUGW13939_03239</name>
</gene>
<feature type="compositionally biased region" description="Basic and acidic residues" evidence="1">
    <location>
        <begin position="236"/>
        <end position="261"/>
    </location>
</feature>
<feature type="compositionally biased region" description="Polar residues" evidence="1">
    <location>
        <begin position="61"/>
        <end position="76"/>
    </location>
</feature>
<dbReference type="Pfam" id="PF13917">
    <property type="entry name" value="zf-CCHC_3"/>
    <property type="match status" value="2"/>
</dbReference>
<feature type="compositionally biased region" description="Basic residues" evidence="1">
    <location>
        <begin position="125"/>
        <end position="137"/>
    </location>
</feature>
<evidence type="ECO:0000256" key="1">
    <source>
        <dbReference type="SAM" id="MobiDB-lite"/>
    </source>
</evidence>
<dbReference type="KEGG" id="trg:TRUGW13939_03239"/>